<reference evidence="3 4" key="1">
    <citation type="journal article" date="2021" name="BMC Genomics">
        <title>Datura genome reveals duplications of psychoactive alkaloid biosynthetic genes and high mutation rate following tissue culture.</title>
        <authorList>
            <person name="Rajewski A."/>
            <person name="Carter-House D."/>
            <person name="Stajich J."/>
            <person name="Litt A."/>
        </authorList>
    </citation>
    <scope>NUCLEOTIDE SEQUENCE [LARGE SCALE GENOMIC DNA]</scope>
    <source>
        <strain evidence="3">AR-01</strain>
    </source>
</reference>
<gene>
    <name evidence="3" type="ORF">HAX54_029178</name>
</gene>
<keyword evidence="2" id="KW-1133">Transmembrane helix</keyword>
<dbReference type="EMBL" id="JACEIK010000361">
    <property type="protein sequence ID" value="MCD7455702.1"/>
    <property type="molecule type" value="Genomic_DNA"/>
</dbReference>
<sequence>FESRSSRGNRRDKFFKPLLDGKSRKPEKIILKSNSNQQKEITSIGTLCKGNQSSKRSSTSCGEIKKSSTSVHLIIFTLFVTIYFGRVYAVFLTSLWVLLFSLVSKSICTTFDSPRSQYQYFGCSNRYKYNKSGYNRAAYF</sequence>
<accession>A0ABS8SA98</accession>
<proteinExistence type="predicted"/>
<evidence type="ECO:0000313" key="4">
    <source>
        <dbReference type="Proteomes" id="UP000823775"/>
    </source>
</evidence>
<feature type="transmembrane region" description="Helical" evidence="2">
    <location>
        <begin position="73"/>
        <end position="99"/>
    </location>
</feature>
<organism evidence="3 4">
    <name type="scientific">Datura stramonium</name>
    <name type="common">Jimsonweed</name>
    <name type="synonym">Common thornapple</name>
    <dbReference type="NCBI Taxonomy" id="4076"/>
    <lineage>
        <taxon>Eukaryota</taxon>
        <taxon>Viridiplantae</taxon>
        <taxon>Streptophyta</taxon>
        <taxon>Embryophyta</taxon>
        <taxon>Tracheophyta</taxon>
        <taxon>Spermatophyta</taxon>
        <taxon>Magnoliopsida</taxon>
        <taxon>eudicotyledons</taxon>
        <taxon>Gunneridae</taxon>
        <taxon>Pentapetalae</taxon>
        <taxon>asterids</taxon>
        <taxon>lamiids</taxon>
        <taxon>Solanales</taxon>
        <taxon>Solanaceae</taxon>
        <taxon>Solanoideae</taxon>
        <taxon>Datureae</taxon>
        <taxon>Datura</taxon>
    </lineage>
</organism>
<feature type="non-terminal residue" evidence="3">
    <location>
        <position position="1"/>
    </location>
</feature>
<feature type="region of interest" description="Disordered" evidence="1">
    <location>
        <begin position="1"/>
        <end position="27"/>
    </location>
</feature>
<evidence type="ECO:0000256" key="2">
    <source>
        <dbReference type="SAM" id="Phobius"/>
    </source>
</evidence>
<name>A0ABS8SA98_DATST</name>
<keyword evidence="4" id="KW-1185">Reference proteome</keyword>
<protein>
    <submittedName>
        <fullName evidence="3">Uncharacterized protein</fullName>
    </submittedName>
</protein>
<keyword evidence="2" id="KW-0812">Transmembrane</keyword>
<evidence type="ECO:0000256" key="1">
    <source>
        <dbReference type="SAM" id="MobiDB-lite"/>
    </source>
</evidence>
<comment type="caution">
    <text evidence="3">The sequence shown here is derived from an EMBL/GenBank/DDBJ whole genome shotgun (WGS) entry which is preliminary data.</text>
</comment>
<dbReference type="Proteomes" id="UP000823775">
    <property type="component" value="Unassembled WGS sequence"/>
</dbReference>
<evidence type="ECO:0000313" key="3">
    <source>
        <dbReference type="EMBL" id="MCD7455702.1"/>
    </source>
</evidence>
<keyword evidence="2" id="KW-0472">Membrane</keyword>